<evidence type="ECO:0000256" key="8">
    <source>
        <dbReference type="ARBA" id="ARBA00023136"/>
    </source>
</evidence>
<evidence type="ECO:0000313" key="14">
    <source>
        <dbReference type="Proteomes" id="UP000503640"/>
    </source>
</evidence>
<sequence length="449" mass="45180">MPSRRLRAALLLTAPLALLAPALAAAAAGGGGQADPIARVALDLALILVGAKLGGELATRLGQPAVLGELLIGVALGNLGLLGYAELEGMKQDAALDTLSRLGVLLLLFEVGLESTVRQMLQVGLSALLVATLGVAAPFALGWGAGALLVPAGGPYLHAFLGAALTATSVGITARVLQDLGRSRSPEARIILGAAVIDDVLGLIILAVVSGVIAAAGRGGAVSGLEIAAIVAKAAAFLVGALALGVWLAPRVLRGASRLQTRGVLLAAGLAFCFSLSWLSAALGLAPIVGAFAAGLVLEDVHYRDFVDRGEHGLEELVKPIGAFLVPVFFVVMGLRTDLRAFADPSVLGLAGALTLAAVVGKQVCAAGVLGGADRLSVGIGMVPRGEVGLIFANIGLTLQLGGHPVLSPALYSALVIVVVVTTLVTPPALRWSLGRRRAGSIEKTEASP</sequence>
<keyword evidence="5 10" id="KW-1133">Transmembrane helix</keyword>
<evidence type="ECO:0000259" key="12">
    <source>
        <dbReference type="Pfam" id="PF00999"/>
    </source>
</evidence>
<feature type="transmembrane region" description="Helical" evidence="10">
    <location>
        <begin position="125"/>
        <end position="150"/>
    </location>
</feature>
<accession>A0A7I9VP93</accession>
<evidence type="ECO:0000256" key="1">
    <source>
        <dbReference type="ARBA" id="ARBA00004141"/>
    </source>
</evidence>
<keyword evidence="9" id="KW-0739">Sodium transport</keyword>
<evidence type="ECO:0000256" key="9">
    <source>
        <dbReference type="ARBA" id="ARBA00023201"/>
    </source>
</evidence>
<dbReference type="GO" id="GO:0016020">
    <property type="term" value="C:membrane"/>
    <property type="evidence" value="ECO:0007669"/>
    <property type="project" value="UniProtKB-SubCell"/>
</dbReference>
<evidence type="ECO:0000256" key="3">
    <source>
        <dbReference type="ARBA" id="ARBA00022449"/>
    </source>
</evidence>
<keyword evidence="11" id="KW-0732">Signal</keyword>
<keyword evidence="14" id="KW-1185">Reference proteome</keyword>
<organism evidence="13 14">
    <name type="scientific">Anaeromyxobacter diazotrophicus</name>
    <dbReference type="NCBI Taxonomy" id="2590199"/>
    <lineage>
        <taxon>Bacteria</taxon>
        <taxon>Pseudomonadati</taxon>
        <taxon>Myxococcota</taxon>
        <taxon>Myxococcia</taxon>
        <taxon>Myxococcales</taxon>
        <taxon>Cystobacterineae</taxon>
        <taxon>Anaeromyxobacteraceae</taxon>
        <taxon>Anaeromyxobacter</taxon>
    </lineage>
</organism>
<dbReference type="AlphaFoldDB" id="A0A7I9VP93"/>
<keyword evidence="7" id="KW-0406">Ion transport</keyword>
<feature type="transmembrane region" description="Helical" evidence="10">
    <location>
        <begin position="264"/>
        <end position="297"/>
    </location>
</feature>
<comment type="subcellular location">
    <subcellularLocation>
        <location evidence="1">Membrane</location>
        <topology evidence="1">Multi-pass membrane protein</topology>
    </subcellularLocation>
</comment>
<keyword evidence="2" id="KW-0813">Transport</keyword>
<feature type="transmembrane region" description="Helical" evidence="10">
    <location>
        <begin position="317"/>
        <end position="335"/>
    </location>
</feature>
<dbReference type="Proteomes" id="UP000503640">
    <property type="component" value="Unassembled WGS sequence"/>
</dbReference>
<feature type="signal peptide" evidence="11">
    <location>
        <begin position="1"/>
        <end position="24"/>
    </location>
</feature>
<feature type="transmembrane region" description="Helical" evidence="10">
    <location>
        <begin position="410"/>
        <end position="430"/>
    </location>
</feature>
<name>A0A7I9VP93_9BACT</name>
<comment type="caution">
    <text evidence="13">The sequence shown here is derived from an EMBL/GenBank/DDBJ whole genome shotgun (WGS) entry which is preliminary data.</text>
</comment>
<feature type="domain" description="Cation/H+ exchanger transmembrane" evidence="12">
    <location>
        <begin position="51"/>
        <end position="432"/>
    </location>
</feature>
<feature type="transmembrane region" description="Helical" evidence="10">
    <location>
        <begin position="347"/>
        <end position="370"/>
    </location>
</feature>
<keyword evidence="4 10" id="KW-0812">Transmembrane</keyword>
<gene>
    <name evidence="13" type="ORF">AMYX_29640</name>
</gene>
<feature type="chain" id="PRO_5029503048" evidence="11">
    <location>
        <begin position="25"/>
        <end position="449"/>
    </location>
</feature>
<dbReference type="PANTHER" id="PTHR43562:SF3">
    <property type="entry name" value="SODIUM ION_PROTON EXCHANGER (EUROFUNG)"/>
    <property type="match status" value="1"/>
</dbReference>
<reference evidence="14" key="1">
    <citation type="journal article" date="2020" name="Appl. Environ. Microbiol.">
        <title>Diazotrophic Anaeromyxobacter Isolates from Soils.</title>
        <authorList>
            <person name="Masuda Y."/>
            <person name="Yamanaka H."/>
            <person name="Xu Z.X."/>
            <person name="Shiratori Y."/>
            <person name="Aono T."/>
            <person name="Amachi S."/>
            <person name="Senoo K."/>
            <person name="Itoh H."/>
        </authorList>
    </citation>
    <scope>NUCLEOTIDE SEQUENCE [LARGE SCALE GENOMIC DNA]</scope>
    <source>
        <strain evidence="14">R267</strain>
    </source>
</reference>
<feature type="transmembrane region" description="Helical" evidence="10">
    <location>
        <begin position="65"/>
        <end position="82"/>
    </location>
</feature>
<dbReference type="Gene3D" id="1.20.1530.20">
    <property type="match status" value="1"/>
</dbReference>
<evidence type="ECO:0000256" key="2">
    <source>
        <dbReference type="ARBA" id="ARBA00022448"/>
    </source>
</evidence>
<evidence type="ECO:0000256" key="5">
    <source>
        <dbReference type="ARBA" id="ARBA00022989"/>
    </source>
</evidence>
<dbReference type="PANTHER" id="PTHR43562">
    <property type="entry name" value="NAPA-TYPE SODIUM/HYDROGEN ANTIPORTER"/>
    <property type="match status" value="1"/>
</dbReference>
<evidence type="ECO:0000256" key="10">
    <source>
        <dbReference type="SAM" id="Phobius"/>
    </source>
</evidence>
<evidence type="ECO:0000256" key="7">
    <source>
        <dbReference type="ARBA" id="ARBA00023065"/>
    </source>
</evidence>
<feature type="transmembrane region" description="Helical" evidence="10">
    <location>
        <begin position="190"/>
        <end position="215"/>
    </location>
</feature>
<dbReference type="GO" id="GO:0006814">
    <property type="term" value="P:sodium ion transport"/>
    <property type="evidence" value="ECO:0007669"/>
    <property type="project" value="UniProtKB-KW"/>
</dbReference>
<dbReference type="GO" id="GO:1902600">
    <property type="term" value="P:proton transmembrane transport"/>
    <property type="evidence" value="ECO:0007669"/>
    <property type="project" value="InterPro"/>
</dbReference>
<evidence type="ECO:0000256" key="11">
    <source>
        <dbReference type="SAM" id="SignalP"/>
    </source>
</evidence>
<keyword evidence="6" id="KW-0915">Sodium</keyword>
<dbReference type="GO" id="GO:0015297">
    <property type="term" value="F:antiporter activity"/>
    <property type="evidence" value="ECO:0007669"/>
    <property type="project" value="UniProtKB-KW"/>
</dbReference>
<dbReference type="InterPro" id="IPR006153">
    <property type="entry name" value="Cation/H_exchanger_TM"/>
</dbReference>
<evidence type="ECO:0000256" key="4">
    <source>
        <dbReference type="ARBA" id="ARBA00022692"/>
    </source>
</evidence>
<evidence type="ECO:0000313" key="13">
    <source>
        <dbReference type="EMBL" id="GEJ58223.1"/>
    </source>
</evidence>
<keyword evidence="3" id="KW-0050">Antiport</keyword>
<dbReference type="EMBL" id="BJTG01000007">
    <property type="protein sequence ID" value="GEJ58223.1"/>
    <property type="molecule type" value="Genomic_DNA"/>
</dbReference>
<feature type="transmembrane region" description="Helical" evidence="10">
    <location>
        <begin position="156"/>
        <end position="178"/>
    </location>
</feature>
<dbReference type="Pfam" id="PF00999">
    <property type="entry name" value="Na_H_Exchanger"/>
    <property type="match status" value="1"/>
</dbReference>
<dbReference type="InterPro" id="IPR038770">
    <property type="entry name" value="Na+/solute_symporter_sf"/>
</dbReference>
<keyword evidence="8 10" id="KW-0472">Membrane</keyword>
<dbReference type="RefSeq" id="WP_176066579.1">
    <property type="nucleotide sequence ID" value="NZ_BJTG01000007.1"/>
</dbReference>
<feature type="transmembrane region" description="Helical" evidence="10">
    <location>
        <begin position="227"/>
        <end position="252"/>
    </location>
</feature>
<evidence type="ECO:0000256" key="6">
    <source>
        <dbReference type="ARBA" id="ARBA00023053"/>
    </source>
</evidence>
<protein>
    <submittedName>
        <fullName evidence="13">Na+/H+-exchanging protein</fullName>
    </submittedName>
</protein>
<proteinExistence type="predicted"/>